<name>A0A0R0GGQ8_SOYBN</name>
<keyword evidence="3" id="KW-1185">Reference proteome</keyword>
<reference evidence="1 2" key="1">
    <citation type="journal article" date="2010" name="Nature">
        <title>Genome sequence of the palaeopolyploid soybean.</title>
        <authorList>
            <person name="Schmutz J."/>
            <person name="Cannon S.B."/>
            <person name="Schlueter J."/>
            <person name="Ma J."/>
            <person name="Mitros T."/>
            <person name="Nelson W."/>
            <person name="Hyten D.L."/>
            <person name="Song Q."/>
            <person name="Thelen J.J."/>
            <person name="Cheng J."/>
            <person name="Xu D."/>
            <person name="Hellsten U."/>
            <person name="May G.D."/>
            <person name="Yu Y."/>
            <person name="Sakurai T."/>
            <person name="Umezawa T."/>
            <person name="Bhattacharyya M.K."/>
            <person name="Sandhu D."/>
            <person name="Valliyodan B."/>
            <person name="Lindquist E."/>
            <person name="Peto M."/>
            <person name="Grant D."/>
            <person name="Shu S."/>
            <person name="Goodstein D."/>
            <person name="Barry K."/>
            <person name="Futrell-Griggs M."/>
            <person name="Abernathy B."/>
            <person name="Du J."/>
            <person name="Tian Z."/>
            <person name="Zhu L."/>
            <person name="Gill N."/>
            <person name="Joshi T."/>
            <person name="Libault M."/>
            <person name="Sethuraman A."/>
            <person name="Zhang X.-C."/>
            <person name="Shinozaki K."/>
            <person name="Nguyen H.T."/>
            <person name="Wing R.A."/>
            <person name="Cregan P."/>
            <person name="Specht J."/>
            <person name="Grimwood J."/>
            <person name="Rokhsar D."/>
            <person name="Stacey G."/>
            <person name="Shoemaker R.C."/>
            <person name="Jackson S.A."/>
        </authorList>
    </citation>
    <scope>NUCLEOTIDE SEQUENCE</scope>
    <source>
        <strain evidence="2">cv. Williams 82</strain>
        <tissue evidence="1">Callus</tissue>
    </source>
</reference>
<dbReference type="Proteomes" id="UP000008827">
    <property type="component" value="Chromosome 15"/>
</dbReference>
<reference evidence="1" key="3">
    <citation type="submission" date="2018-07" db="EMBL/GenBank/DDBJ databases">
        <title>WGS assembly of Glycine max.</title>
        <authorList>
            <person name="Schmutz J."/>
            <person name="Cannon S."/>
            <person name="Schlueter J."/>
            <person name="Ma J."/>
            <person name="Mitros T."/>
            <person name="Nelson W."/>
            <person name="Hyten D."/>
            <person name="Song Q."/>
            <person name="Thelen J."/>
            <person name="Cheng J."/>
            <person name="Xu D."/>
            <person name="Hellsten U."/>
            <person name="May G."/>
            <person name="Yu Y."/>
            <person name="Sakurai T."/>
            <person name="Umezawa T."/>
            <person name="Bhattacharyya M."/>
            <person name="Sandhu D."/>
            <person name="Valliyodan B."/>
            <person name="Lindquist E."/>
            <person name="Peto M."/>
            <person name="Grant D."/>
            <person name="Shu S."/>
            <person name="Goodstein D."/>
            <person name="Barry K."/>
            <person name="Futrell-Griggs M."/>
            <person name="Abernathy B."/>
            <person name="Du J."/>
            <person name="Tian Z."/>
            <person name="Zhu L."/>
            <person name="Gill N."/>
            <person name="Joshi T."/>
            <person name="Libault M."/>
            <person name="Sethuraman A."/>
            <person name="Zhang X."/>
            <person name="Shinozaki K."/>
            <person name="Nguyen H."/>
            <person name="Wing R."/>
            <person name="Cregan P."/>
            <person name="Specht J."/>
            <person name="Grimwood J."/>
            <person name="Rokhsar D."/>
            <person name="Stacey G."/>
            <person name="Shoemaker R."/>
            <person name="Jackson S."/>
        </authorList>
    </citation>
    <scope>NUCLEOTIDE SEQUENCE</scope>
    <source>
        <tissue evidence="1">Callus</tissue>
    </source>
</reference>
<sequence length="65" mass="7448">MKGKKIKVQSNKLLSEKSYKPYHGISRHGLVHRLFIPVSLPNRKITAYISNHTSISSIVVYIEKL</sequence>
<reference evidence="2" key="2">
    <citation type="submission" date="2018-02" db="UniProtKB">
        <authorList>
            <consortium name="EnsemblPlants"/>
        </authorList>
    </citation>
    <scope>IDENTIFICATION</scope>
    <source>
        <strain evidence="2">Williams 82</strain>
    </source>
</reference>
<protein>
    <submittedName>
        <fullName evidence="1 2">Uncharacterized protein</fullName>
    </submittedName>
</protein>
<evidence type="ECO:0000313" key="1">
    <source>
        <dbReference type="EMBL" id="KRH13428.1"/>
    </source>
</evidence>
<dbReference type="EnsemblPlants" id="KRH13428">
    <property type="protein sequence ID" value="KRH13428"/>
    <property type="gene ID" value="GLYMA_15G238100"/>
</dbReference>
<organism evidence="1">
    <name type="scientific">Glycine max</name>
    <name type="common">Soybean</name>
    <name type="synonym">Glycine hispida</name>
    <dbReference type="NCBI Taxonomy" id="3847"/>
    <lineage>
        <taxon>Eukaryota</taxon>
        <taxon>Viridiplantae</taxon>
        <taxon>Streptophyta</taxon>
        <taxon>Embryophyta</taxon>
        <taxon>Tracheophyta</taxon>
        <taxon>Spermatophyta</taxon>
        <taxon>Magnoliopsida</taxon>
        <taxon>eudicotyledons</taxon>
        <taxon>Gunneridae</taxon>
        <taxon>Pentapetalae</taxon>
        <taxon>rosids</taxon>
        <taxon>fabids</taxon>
        <taxon>Fabales</taxon>
        <taxon>Fabaceae</taxon>
        <taxon>Papilionoideae</taxon>
        <taxon>50 kb inversion clade</taxon>
        <taxon>NPAAA clade</taxon>
        <taxon>indigoferoid/millettioid clade</taxon>
        <taxon>Phaseoleae</taxon>
        <taxon>Glycine</taxon>
        <taxon>Glycine subgen. Soja</taxon>
    </lineage>
</organism>
<gene>
    <name evidence="1" type="ORF">GLYMA_15G238100</name>
</gene>
<accession>A0A0R0GGQ8</accession>
<evidence type="ECO:0000313" key="3">
    <source>
        <dbReference type="Proteomes" id="UP000008827"/>
    </source>
</evidence>
<proteinExistence type="predicted"/>
<evidence type="ECO:0000313" key="2">
    <source>
        <dbReference type="EnsemblPlants" id="KRH13428"/>
    </source>
</evidence>
<dbReference type="InParanoid" id="A0A0R0GGQ8"/>
<dbReference type="EMBL" id="CM000848">
    <property type="protein sequence ID" value="KRH13428.1"/>
    <property type="molecule type" value="Genomic_DNA"/>
</dbReference>
<dbReference type="AlphaFoldDB" id="A0A0R0GGQ8"/>
<dbReference type="Gramene" id="KRH13428">
    <property type="protein sequence ID" value="KRH13428"/>
    <property type="gene ID" value="GLYMA_15G238100"/>
</dbReference>